<dbReference type="PANTHER" id="PTHR42879:SF2">
    <property type="entry name" value="3-OXOACYL-[ACYL-CARRIER-PROTEIN] REDUCTASE FABG"/>
    <property type="match status" value="1"/>
</dbReference>
<evidence type="ECO:0000256" key="1">
    <source>
        <dbReference type="ARBA" id="ARBA00006484"/>
    </source>
</evidence>
<dbReference type="CDD" id="cd05233">
    <property type="entry name" value="SDR_c"/>
    <property type="match status" value="1"/>
</dbReference>
<dbReference type="SUPFAM" id="SSF51735">
    <property type="entry name" value="NAD(P)-binding Rossmann-fold domains"/>
    <property type="match status" value="1"/>
</dbReference>
<comment type="similarity">
    <text evidence="1">Belongs to the short-chain dehydrogenases/reductases (SDR) family.</text>
</comment>
<dbReference type="Pfam" id="PF13561">
    <property type="entry name" value="adh_short_C2"/>
    <property type="match status" value="1"/>
</dbReference>
<accession>X1FYN0</accession>
<evidence type="ECO:0008006" key="3">
    <source>
        <dbReference type="Google" id="ProtNLM"/>
    </source>
</evidence>
<evidence type="ECO:0000313" key="2">
    <source>
        <dbReference type="EMBL" id="GAH37650.1"/>
    </source>
</evidence>
<protein>
    <recommendedName>
        <fullName evidence="3">Short-chain dehydrogenase/reductase SDR</fullName>
    </recommendedName>
</protein>
<dbReference type="InterPro" id="IPR036291">
    <property type="entry name" value="NAD(P)-bd_dom_sf"/>
</dbReference>
<feature type="non-terminal residue" evidence="2">
    <location>
        <position position="132"/>
    </location>
</feature>
<feature type="non-terminal residue" evidence="2">
    <location>
        <position position="1"/>
    </location>
</feature>
<dbReference type="Gene3D" id="3.40.50.720">
    <property type="entry name" value="NAD(P)-binding Rossmann-like Domain"/>
    <property type="match status" value="1"/>
</dbReference>
<reference evidence="2" key="1">
    <citation type="journal article" date="2014" name="Front. Microbiol.">
        <title>High frequency of phylogenetically diverse reductive dehalogenase-homologous genes in deep subseafloor sedimentary metagenomes.</title>
        <authorList>
            <person name="Kawai M."/>
            <person name="Futagami T."/>
            <person name="Toyoda A."/>
            <person name="Takaki Y."/>
            <person name="Nishi S."/>
            <person name="Hori S."/>
            <person name="Arai W."/>
            <person name="Tsubouchi T."/>
            <person name="Morono Y."/>
            <person name="Uchiyama I."/>
            <person name="Ito T."/>
            <person name="Fujiyama A."/>
            <person name="Inagaki F."/>
            <person name="Takami H."/>
        </authorList>
    </citation>
    <scope>NUCLEOTIDE SEQUENCE</scope>
    <source>
        <strain evidence="2">Expedition CK06-06</strain>
    </source>
</reference>
<proteinExistence type="inferred from homology"/>
<sequence length="132" mass="14604">EKGKLAVSFHADLTKEREASALVRNVEEKFGRIDILINNFGPILAKSWEKVTSSEWDYILRSNLMSALYCLKASLPGMRKRKWGRIINLGYSRAEQLVAFSTITPYAIAKTGLLILTRSVAASEGSAGITVN</sequence>
<dbReference type="PRINTS" id="PR00081">
    <property type="entry name" value="GDHRDH"/>
</dbReference>
<dbReference type="EMBL" id="BARU01014865">
    <property type="protein sequence ID" value="GAH37650.1"/>
    <property type="molecule type" value="Genomic_DNA"/>
</dbReference>
<comment type="caution">
    <text evidence="2">The sequence shown here is derived from an EMBL/GenBank/DDBJ whole genome shotgun (WGS) entry which is preliminary data.</text>
</comment>
<dbReference type="InterPro" id="IPR002347">
    <property type="entry name" value="SDR_fam"/>
</dbReference>
<dbReference type="AlphaFoldDB" id="X1FYN0"/>
<gene>
    <name evidence="2" type="ORF">S03H2_25962</name>
</gene>
<dbReference type="PANTHER" id="PTHR42879">
    <property type="entry name" value="3-OXOACYL-(ACYL-CARRIER-PROTEIN) REDUCTASE"/>
    <property type="match status" value="1"/>
</dbReference>
<organism evidence="2">
    <name type="scientific">marine sediment metagenome</name>
    <dbReference type="NCBI Taxonomy" id="412755"/>
    <lineage>
        <taxon>unclassified sequences</taxon>
        <taxon>metagenomes</taxon>
        <taxon>ecological metagenomes</taxon>
    </lineage>
</organism>
<name>X1FYN0_9ZZZZ</name>
<dbReference type="PRINTS" id="PR00080">
    <property type="entry name" value="SDRFAMILY"/>
</dbReference>
<dbReference type="InterPro" id="IPR050259">
    <property type="entry name" value="SDR"/>
</dbReference>